<dbReference type="PANTHER" id="PTHR42648:SF32">
    <property type="entry name" value="RIBONUCLEASE H-LIKE DOMAIN, GAG-PRE-INTEGRASE DOMAIN PROTEIN-RELATED"/>
    <property type="match status" value="1"/>
</dbReference>
<dbReference type="InterPro" id="IPR013103">
    <property type="entry name" value="RVT_2"/>
</dbReference>
<gene>
    <name evidence="5" type="ORF">Tci_595335</name>
</gene>
<protein>
    <recommendedName>
        <fullName evidence="4">Integrase catalytic domain-containing protein</fullName>
    </recommendedName>
</protein>
<feature type="non-terminal residue" evidence="5">
    <location>
        <position position="811"/>
    </location>
</feature>
<dbReference type="GO" id="GO:0046872">
    <property type="term" value="F:metal ion binding"/>
    <property type="evidence" value="ECO:0007669"/>
    <property type="project" value="UniProtKB-KW"/>
</dbReference>
<accession>A0A699JCK7</accession>
<dbReference type="Pfam" id="PF13976">
    <property type="entry name" value="gag_pre-integrs"/>
    <property type="match status" value="1"/>
</dbReference>
<dbReference type="SUPFAM" id="SSF53098">
    <property type="entry name" value="Ribonuclease H-like"/>
    <property type="match status" value="1"/>
</dbReference>
<evidence type="ECO:0000256" key="1">
    <source>
        <dbReference type="ARBA" id="ARBA00022723"/>
    </source>
</evidence>
<organism evidence="5">
    <name type="scientific">Tanacetum cinerariifolium</name>
    <name type="common">Dalmatian daisy</name>
    <name type="synonym">Chrysanthemum cinerariifolium</name>
    <dbReference type="NCBI Taxonomy" id="118510"/>
    <lineage>
        <taxon>Eukaryota</taxon>
        <taxon>Viridiplantae</taxon>
        <taxon>Streptophyta</taxon>
        <taxon>Embryophyta</taxon>
        <taxon>Tracheophyta</taxon>
        <taxon>Spermatophyta</taxon>
        <taxon>Magnoliopsida</taxon>
        <taxon>eudicotyledons</taxon>
        <taxon>Gunneridae</taxon>
        <taxon>Pentapetalae</taxon>
        <taxon>asterids</taxon>
        <taxon>campanulids</taxon>
        <taxon>Asterales</taxon>
        <taxon>Asteraceae</taxon>
        <taxon>Asteroideae</taxon>
        <taxon>Anthemideae</taxon>
        <taxon>Anthemidinae</taxon>
        <taxon>Tanacetum</taxon>
    </lineage>
</organism>
<dbReference type="InterPro" id="IPR036397">
    <property type="entry name" value="RNaseH_sf"/>
</dbReference>
<dbReference type="InterPro" id="IPR001584">
    <property type="entry name" value="Integrase_cat-core"/>
</dbReference>
<dbReference type="InterPro" id="IPR039537">
    <property type="entry name" value="Retrotran_Ty1/copia-like"/>
</dbReference>
<keyword evidence="2" id="KW-0378">Hydrolase</keyword>
<dbReference type="InterPro" id="IPR025724">
    <property type="entry name" value="GAG-pre-integrase_dom"/>
</dbReference>
<dbReference type="EMBL" id="BKCJ010389847">
    <property type="protein sequence ID" value="GFA23363.1"/>
    <property type="molecule type" value="Genomic_DNA"/>
</dbReference>
<evidence type="ECO:0000256" key="3">
    <source>
        <dbReference type="SAM" id="MobiDB-lite"/>
    </source>
</evidence>
<keyword evidence="1" id="KW-0479">Metal-binding</keyword>
<dbReference type="GO" id="GO:0003676">
    <property type="term" value="F:nucleic acid binding"/>
    <property type="evidence" value="ECO:0007669"/>
    <property type="project" value="InterPro"/>
</dbReference>
<dbReference type="AlphaFoldDB" id="A0A699JCK7"/>
<dbReference type="Pfam" id="PF07727">
    <property type="entry name" value="RVT_2"/>
    <property type="match status" value="1"/>
</dbReference>
<name>A0A699JCK7_TANCI</name>
<reference evidence="5" key="1">
    <citation type="journal article" date="2019" name="Sci. Rep.">
        <title>Draft genome of Tanacetum cinerariifolium, the natural source of mosquito coil.</title>
        <authorList>
            <person name="Yamashiro T."/>
            <person name="Shiraishi A."/>
            <person name="Satake H."/>
            <person name="Nakayama K."/>
        </authorList>
    </citation>
    <scope>NUCLEOTIDE SEQUENCE</scope>
</reference>
<evidence type="ECO:0000256" key="2">
    <source>
        <dbReference type="ARBA" id="ARBA00022801"/>
    </source>
</evidence>
<comment type="caution">
    <text evidence="5">The sequence shown here is derived from an EMBL/GenBank/DDBJ whole genome shotgun (WGS) entry which is preliminary data.</text>
</comment>
<dbReference type="PANTHER" id="PTHR42648">
    <property type="entry name" value="TRANSPOSASE, PUTATIVE-RELATED"/>
    <property type="match status" value="1"/>
</dbReference>
<sequence>MVQKPIWNSAMTVNHQNLVRMTHPHSNRNVVPTAVLTKSRLGSLNAARPVPTDVPHSTVKSPRPVKHVVNKAHSPVKRPINQRLKTKNSNFNKKVTTVKVNKGNPQQALKDKYVIDSGCLRYMTGNISFILDLKKSMEDMLHLEGILNVELMFNLFSVSQICDKKNNDLFTDTECVVLSSDYKLPYENHVLLRVPRENNMYNVDLKNFVPLGDLTCIFAKDILDDSNLWHWRLGHINVKTINKLVKGNLVRDLPSKIFENNHTCVACQKGKQHKGSYLNQFCRMKGIKREFSVAKTPYQNRVTERKNRTLNEAVRTMIADSLLPIPFWAEGINPMIMQSTGLQDPQNTDNDVADAAFDDKQNENDVHVSANESDKSDNTKYDEKAKRDDKGKSHVDSPTGVRDLRDEFKEFSFNNTNKVNAVSAAVTAAGLNPTNSTNSFNTASPSDTIVSPNFGIARKSSFEDPSKYLDDPEMPELKDIVYSDDEKDVGAEAGLSNLETNILVSHIPTNRVHKDHLVNQIIGDLNSAPQIRSMTRMVKEQEPKKVHQELKDLSWIEAMQEELLQFELQKGHTQEEGIDYDEVFAPVARIEAIRLFLAYASFMGFLVYQMDVKSDFLYGTIEEEALYGLHQDPKAWYEILANYLLENGFQRGKIVQILFIKNQKGDILLVQVYVDDIIFRSTNKELCKAFEKLMKDKFQMSSLGELTFFLELQVKQKDDGIFISQDKYVAEILRKFGFIYVKSASTPIETEKPLLKDPNGEDMDVHIYRSMIGSLMYLTSSRLDIMFAVWACARFQVTLKVSHFYAVKRIF</sequence>
<evidence type="ECO:0000313" key="5">
    <source>
        <dbReference type="EMBL" id="GFA23363.1"/>
    </source>
</evidence>
<dbReference type="GO" id="GO:0016787">
    <property type="term" value="F:hydrolase activity"/>
    <property type="evidence" value="ECO:0007669"/>
    <property type="project" value="UniProtKB-KW"/>
</dbReference>
<evidence type="ECO:0000259" key="4">
    <source>
        <dbReference type="PROSITE" id="PS50994"/>
    </source>
</evidence>
<feature type="domain" description="Integrase catalytic" evidence="4">
    <location>
        <begin position="191"/>
        <end position="361"/>
    </location>
</feature>
<proteinExistence type="predicted"/>
<feature type="region of interest" description="Disordered" evidence="3">
    <location>
        <begin position="360"/>
        <end position="401"/>
    </location>
</feature>
<dbReference type="PROSITE" id="PS50994">
    <property type="entry name" value="INTEGRASE"/>
    <property type="match status" value="1"/>
</dbReference>
<dbReference type="InterPro" id="IPR012337">
    <property type="entry name" value="RNaseH-like_sf"/>
</dbReference>
<dbReference type="GO" id="GO:0015074">
    <property type="term" value="P:DNA integration"/>
    <property type="evidence" value="ECO:0007669"/>
    <property type="project" value="InterPro"/>
</dbReference>
<dbReference type="Gene3D" id="3.30.420.10">
    <property type="entry name" value="Ribonuclease H-like superfamily/Ribonuclease H"/>
    <property type="match status" value="1"/>
</dbReference>
<feature type="compositionally biased region" description="Basic and acidic residues" evidence="3">
    <location>
        <begin position="360"/>
        <end position="395"/>
    </location>
</feature>